<evidence type="ECO:0000256" key="9">
    <source>
        <dbReference type="ARBA" id="ARBA00023136"/>
    </source>
</evidence>
<dbReference type="PROSITE" id="PS00086">
    <property type="entry name" value="CYTOCHROME_P450"/>
    <property type="match status" value="1"/>
</dbReference>
<evidence type="ECO:0000256" key="4">
    <source>
        <dbReference type="ARBA" id="ARBA00022617"/>
    </source>
</evidence>
<evidence type="ECO:0000256" key="13">
    <source>
        <dbReference type="ARBA" id="ARBA00043174"/>
    </source>
</evidence>
<dbReference type="Gene3D" id="1.10.630.10">
    <property type="entry name" value="Cytochrome P450"/>
    <property type="match status" value="1"/>
</dbReference>
<dbReference type="GO" id="GO:0005783">
    <property type="term" value="C:endoplasmic reticulum"/>
    <property type="evidence" value="ECO:0007669"/>
    <property type="project" value="TreeGrafter"/>
</dbReference>
<dbReference type="InterPro" id="IPR001128">
    <property type="entry name" value="Cyt_P450"/>
</dbReference>
<proteinExistence type="inferred from homology"/>
<evidence type="ECO:0000256" key="18">
    <source>
        <dbReference type="SAM" id="Coils"/>
    </source>
</evidence>
<keyword evidence="4 16" id="KW-0349">Heme</keyword>
<comment type="function">
    <text evidence="10">Catalyzes the formation of aromatic C18 estrogens from C19 androgens.</text>
</comment>
<feature type="chain" id="PRO_5034408166" description="aromatase" evidence="19">
    <location>
        <begin position="28"/>
        <end position="484"/>
    </location>
</feature>
<comment type="catalytic activity">
    <reaction evidence="15">
        <text>androst-4-ene-3,17-dione + 3 reduced [NADPH--hemoprotein reductase] + 3 O2 = estrone + formate + 3 oxidized [NADPH--hemoprotein reductase] + 4 H2O + 4 H(+)</text>
        <dbReference type="Rhea" id="RHEA:38195"/>
        <dbReference type="Rhea" id="RHEA-COMP:11964"/>
        <dbReference type="Rhea" id="RHEA-COMP:11965"/>
        <dbReference type="ChEBI" id="CHEBI:15377"/>
        <dbReference type="ChEBI" id="CHEBI:15378"/>
        <dbReference type="ChEBI" id="CHEBI:15379"/>
        <dbReference type="ChEBI" id="CHEBI:15740"/>
        <dbReference type="ChEBI" id="CHEBI:16422"/>
        <dbReference type="ChEBI" id="CHEBI:17263"/>
        <dbReference type="ChEBI" id="CHEBI:57618"/>
        <dbReference type="ChEBI" id="CHEBI:58210"/>
        <dbReference type="EC" id="1.14.14.14"/>
    </reaction>
</comment>
<dbReference type="InterPro" id="IPR002401">
    <property type="entry name" value="Cyt_P450_E_grp-I"/>
</dbReference>
<dbReference type="Ensembl" id="ENSECRT00000027068.1">
    <property type="protein sequence ID" value="ENSECRP00000026515.1"/>
    <property type="gene ID" value="ENSECRG00000017925.1"/>
</dbReference>
<dbReference type="Pfam" id="PF00067">
    <property type="entry name" value="p450"/>
    <property type="match status" value="1"/>
</dbReference>
<feature type="signal peptide" evidence="19">
    <location>
        <begin position="1"/>
        <end position="27"/>
    </location>
</feature>
<comment type="similarity">
    <text evidence="3 17">Belongs to the cytochrome P450 family.</text>
</comment>
<reference evidence="20" key="2">
    <citation type="submission" date="2025-08" db="UniProtKB">
        <authorList>
            <consortium name="Ensembl"/>
        </authorList>
    </citation>
    <scope>IDENTIFICATION</scope>
</reference>
<dbReference type="GO" id="GO:0032355">
    <property type="term" value="P:response to estradiol"/>
    <property type="evidence" value="ECO:0007669"/>
    <property type="project" value="TreeGrafter"/>
</dbReference>
<keyword evidence="18" id="KW-0175">Coiled coil</keyword>
<organism evidence="20 21">
    <name type="scientific">Erpetoichthys calabaricus</name>
    <name type="common">Rope fish</name>
    <name type="synonym">Calamoichthys calabaricus</name>
    <dbReference type="NCBI Taxonomy" id="27687"/>
    <lineage>
        <taxon>Eukaryota</taxon>
        <taxon>Metazoa</taxon>
        <taxon>Chordata</taxon>
        <taxon>Craniata</taxon>
        <taxon>Vertebrata</taxon>
        <taxon>Euteleostomi</taxon>
        <taxon>Actinopterygii</taxon>
        <taxon>Polypteriformes</taxon>
        <taxon>Polypteridae</taxon>
        <taxon>Erpetoichthys</taxon>
    </lineage>
</organism>
<dbReference type="PRINTS" id="PR00463">
    <property type="entry name" value="EP450I"/>
</dbReference>
<dbReference type="Proteomes" id="UP000694620">
    <property type="component" value="Chromosome 17"/>
</dbReference>
<keyword evidence="6 17" id="KW-0560">Oxidoreductase</keyword>
<evidence type="ECO:0000256" key="12">
    <source>
        <dbReference type="ARBA" id="ARBA00042499"/>
    </source>
</evidence>
<evidence type="ECO:0000256" key="6">
    <source>
        <dbReference type="ARBA" id="ARBA00023002"/>
    </source>
</evidence>
<evidence type="ECO:0000256" key="16">
    <source>
        <dbReference type="PIRSR" id="PIRSR602401-1"/>
    </source>
</evidence>
<keyword evidence="19" id="KW-0732">Signal</keyword>
<dbReference type="EC" id="1.14.14.14" evidence="11"/>
<evidence type="ECO:0000256" key="1">
    <source>
        <dbReference type="ARBA" id="ARBA00001971"/>
    </source>
</evidence>
<evidence type="ECO:0000256" key="17">
    <source>
        <dbReference type="RuleBase" id="RU000461"/>
    </source>
</evidence>
<evidence type="ECO:0000256" key="8">
    <source>
        <dbReference type="ARBA" id="ARBA00023033"/>
    </source>
</evidence>
<dbReference type="FunFam" id="1.10.630.10:FF:000032">
    <property type="entry name" value="Cytochrome P450 aromatase"/>
    <property type="match status" value="1"/>
</dbReference>
<evidence type="ECO:0000256" key="15">
    <source>
        <dbReference type="ARBA" id="ARBA00048642"/>
    </source>
</evidence>
<dbReference type="PRINTS" id="PR00385">
    <property type="entry name" value="P450"/>
</dbReference>
<dbReference type="InterPro" id="IPR017972">
    <property type="entry name" value="Cyt_P450_CS"/>
</dbReference>
<dbReference type="GO" id="GO:0070330">
    <property type="term" value="F:aromatase activity"/>
    <property type="evidence" value="ECO:0007669"/>
    <property type="project" value="UniProtKB-EC"/>
</dbReference>
<evidence type="ECO:0000256" key="11">
    <source>
        <dbReference type="ARBA" id="ARBA00038885"/>
    </source>
</evidence>
<evidence type="ECO:0000313" key="21">
    <source>
        <dbReference type="Proteomes" id="UP000694620"/>
    </source>
</evidence>
<evidence type="ECO:0000256" key="2">
    <source>
        <dbReference type="ARBA" id="ARBA00004170"/>
    </source>
</evidence>
<dbReference type="InterPro" id="IPR036396">
    <property type="entry name" value="Cyt_P450_sf"/>
</dbReference>
<dbReference type="GO" id="GO:0016020">
    <property type="term" value="C:membrane"/>
    <property type="evidence" value="ECO:0007669"/>
    <property type="project" value="UniProtKB-SubCell"/>
</dbReference>
<keyword evidence="21" id="KW-1185">Reference proteome</keyword>
<keyword evidence="5 16" id="KW-0479">Metal-binding</keyword>
<dbReference type="GO" id="GO:0020037">
    <property type="term" value="F:heme binding"/>
    <property type="evidence" value="ECO:0007669"/>
    <property type="project" value="InterPro"/>
</dbReference>
<accession>A0A8C4T3V6</accession>
<comment type="catalytic activity">
    <reaction evidence="14">
        <text>testosterone + 3 reduced [NADPH--hemoprotein reductase] + 3 O2 = 17beta-estradiol + formate + 3 oxidized [NADPH--hemoprotein reductase] + 4 H2O + 4 H(+)</text>
        <dbReference type="Rhea" id="RHEA:38191"/>
        <dbReference type="Rhea" id="RHEA-COMP:11964"/>
        <dbReference type="Rhea" id="RHEA-COMP:11965"/>
        <dbReference type="ChEBI" id="CHEBI:15377"/>
        <dbReference type="ChEBI" id="CHEBI:15378"/>
        <dbReference type="ChEBI" id="CHEBI:15379"/>
        <dbReference type="ChEBI" id="CHEBI:15740"/>
        <dbReference type="ChEBI" id="CHEBI:16469"/>
        <dbReference type="ChEBI" id="CHEBI:17347"/>
        <dbReference type="ChEBI" id="CHEBI:57618"/>
        <dbReference type="ChEBI" id="CHEBI:58210"/>
        <dbReference type="EC" id="1.14.14.14"/>
    </reaction>
</comment>
<evidence type="ECO:0000256" key="14">
    <source>
        <dbReference type="ARBA" id="ARBA00047938"/>
    </source>
</evidence>
<dbReference type="AlphaFoldDB" id="A0A8C4T3V6"/>
<dbReference type="SUPFAM" id="SSF48264">
    <property type="entry name" value="Cytochrome P450"/>
    <property type="match status" value="1"/>
</dbReference>
<feature type="binding site" description="axial binding residue" evidence="16">
    <location>
        <position position="422"/>
    </location>
    <ligand>
        <name>heme</name>
        <dbReference type="ChEBI" id="CHEBI:30413"/>
    </ligand>
    <ligandPart>
        <name>Fe</name>
        <dbReference type="ChEBI" id="CHEBI:18248"/>
    </ligandPart>
</feature>
<sequence length="484" mass="55069">MVPEMMTGTTLTLLLLLGLILVMRSRGAKSTMPGPNFCLGVGPLVTYIRFLWMGIGGASNYYNGKYGDLVRVWIKGEETLVISRPSAVCHVLKHARYSGRFGSKYGLQCVGMHERGIIFNCNIAMWKKNRIYFIKALSGPGLQNAAALCAESTTRYLRSLHDVIAHQGHVNILNLLRCIILDVSNRLFLQVPIDEKDLVSKIQNYFDSWQTLLLKPNFFFKFRWMYKKYEDAAQELQNAVANLVEQKRKALLEAEKLDNTTNFASDLIFAQSHGEMTTEDVTQCILEMLIAGPDTMSVTLFFMLMLLAQHPKAEKEVVDEINTLIGDKQIQNGDLLNLKVLETFINESLRFQPVVNFSMRQATEDDVIDGHFVKKGTNIILNIGRMQRGEFFVKPHEFKLENFQKTVPSRYFQPFGSGPRSCVGKFIAMFMMKAILVTILKQYSVQPAKGRSLENISKIHDLSFHPAEPDCMLEMIFIPRRLNE</sequence>
<keyword evidence="8 17" id="KW-0503">Monooxygenase</keyword>
<dbReference type="GeneTree" id="ENSGT00840000129915"/>
<evidence type="ECO:0000256" key="19">
    <source>
        <dbReference type="SAM" id="SignalP"/>
    </source>
</evidence>
<name>A0A8C4T3V6_ERPCA</name>
<keyword evidence="7 16" id="KW-0408">Iron</keyword>
<feature type="coiled-coil region" evidence="18">
    <location>
        <begin position="226"/>
        <end position="260"/>
    </location>
</feature>
<evidence type="ECO:0000313" key="20">
    <source>
        <dbReference type="Ensembl" id="ENSECRP00000026515.1"/>
    </source>
</evidence>
<dbReference type="InterPro" id="IPR050196">
    <property type="entry name" value="Cytochrome_P450_Monoox"/>
</dbReference>
<evidence type="ECO:0000256" key="7">
    <source>
        <dbReference type="ARBA" id="ARBA00023004"/>
    </source>
</evidence>
<protein>
    <recommendedName>
        <fullName evidence="11">aromatase</fullName>
        <ecNumber evidence="11">1.14.14.14</ecNumber>
    </recommendedName>
    <alternativeName>
        <fullName evidence="13">Cytochrome P-450AROM</fullName>
    </alternativeName>
    <alternativeName>
        <fullName evidence="12">Estrogen synthase</fullName>
    </alternativeName>
</protein>
<dbReference type="PANTHER" id="PTHR24291">
    <property type="entry name" value="CYTOCHROME P450 FAMILY 4"/>
    <property type="match status" value="1"/>
</dbReference>
<evidence type="ECO:0000256" key="10">
    <source>
        <dbReference type="ARBA" id="ARBA00037202"/>
    </source>
</evidence>
<comment type="cofactor">
    <cofactor evidence="1 16">
        <name>heme</name>
        <dbReference type="ChEBI" id="CHEBI:30413"/>
    </cofactor>
</comment>
<comment type="subcellular location">
    <subcellularLocation>
        <location evidence="2">Membrane</location>
        <topology evidence="2">Peripheral membrane protein</topology>
    </subcellularLocation>
</comment>
<keyword evidence="9" id="KW-0472">Membrane</keyword>
<dbReference type="GO" id="GO:0005506">
    <property type="term" value="F:iron ion binding"/>
    <property type="evidence" value="ECO:0007669"/>
    <property type="project" value="InterPro"/>
</dbReference>
<dbReference type="GO" id="GO:0008585">
    <property type="term" value="P:female gonad development"/>
    <property type="evidence" value="ECO:0007669"/>
    <property type="project" value="TreeGrafter"/>
</dbReference>
<reference evidence="20" key="3">
    <citation type="submission" date="2025-09" db="UniProtKB">
        <authorList>
            <consortium name="Ensembl"/>
        </authorList>
    </citation>
    <scope>IDENTIFICATION</scope>
</reference>
<reference evidence="20" key="1">
    <citation type="submission" date="2021-06" db="EMBL/GenBank/DDBJ databases">
        <authorList>
            <consortium name="Wellcome Sanger Institute Data Sharing"/>
        </authorList>
    </citation>
    <scope>NUCLEOTIDE SEQUENCE [LARGE SCALE GENOMIC DNA]</scope>
</reference>
<gene>
    <name evidence="20" type="primary">CYP19A1</name>
    <name evidence="20" type="synonym">LOC114667208</name>
</gene>
<dbReference type="CDD" id="cd20616">
    <property type="entry name" value="CYP19A1"/>
    <property type="match status" value="1"/>
</dbReference>
<evidence type="ECO:0000256" key="5">
    <source>
        <dbReference type="ARBA" id="ARBA00022723"/>
    </source>
</evidence>
<dbReference type="PANTHER" id="PTHR24291:SF43">
    <property type="entry name" value="AROMATASE"/>
    <property type="match status" value="1"/>
</dbReference>
<evidence type="ECO:0000256" key="3">
    <source>
        <dbReference type="ARBA" id="ARBA00010617"/>
    </source>
</evidence>